<evidence type="ECO:0008006" key="3">
    <source>
        <dbReference type="Google" id="ProtNLM"/>
    </source>
</evidence>
<dbReference type="AlphaFoldDB" id="A0A1R4JBG8"/>
<dbReference type="Pfam" id="PF13822">
    <property type="entry name" value="ACC_epsilon"/>
    <property type="match status" value="1"/>
</dbReference>
<dbReference type="GO" id="GO:0003989">
    <property type="term" value="F:acetyl-CoA carboxylase activity"/>
    <property type="evidence" value="ECO:0007669"/>
    <property type="project" value="InterPro"/>
</dbReference>
<keyword evidence="2" id="KW-1185">Reference proteome</keyword>
<dbReference type="STRING" id="1255658.FM114_06610"/>
<dbReference type="Proteomes" id="UP000188342">
    <property type="component" value="Unassembled WGS sequence"/>
</dbReference>
<evidence type="ECO:0000313" key="2">
    <source>
        <dbReference type="Proteomes" id="UP000188342"/>
    </source>
</evidence>
<dbReference type="EMBL" id="FUKQ01000025">
    <property type="protein sequence ID" value="SJN29388.1"/>
    <property type="molecule type" value="Genomic_DNA"/>
</dbReference>
<sequence>MIGEQDMSETDKTEEALLTVQVGGGNPSDDEMAAVLAVLQAATSASGPVENTDDRPLAGGWNTYHRVLRRTTNPGREAWRYSARP</sequence>
<proteinExistence type="predicted"/>
<gene>
    <name evidence="1" type="ORF">FM114_06610</name>
</gene>
<evidence type="ECO:0000313" key="1">
    <source>
        <dbReference type="EMBL" id="SJN29388.1"/>
    </source>
</evidence>
<accession>A0A1R4JBG8</accession>
<protein>
    <recommendedName>
        <fullName evidence="3">Acyl-CoA carboxylase epsilon subunit</fullName>
    </recommendedName>
</protein>
<dbReference type="InterPro" id="IPR032716">
    <property type="entry name" value="ACC_epsilon"/>
</dbReference>
<reference evidence="1 2" key="1">
    <citation type="submission" date="2017-02" db="EMBL/GenBank/DDBJ databases">
        <authorList>
            <person name="Peterson S.W."/>
        </authorList>
    </citation>
    <scope>NUCLEOTIDE SEQUENCE [LARGE SCALE GENOMIC DNA]</scope>
    <source>
        <strain evidence="1 2">LSP_Lj1</strain>
    </source>
</reference>
<organism evidence="1 2">
    <name type="scientific">Luteococcus japonicus LSP_Lj1</name>
    <dbReference type="NCBI Taxonomy" id="1255658"/>
    <lineage>
        <taxon>Bacteria</taxon>
        <taxon>Bacillati</taxon>
        <taxon>Actinomycetota</taxon>
        <taxon>Actinomycetes</taxon>
        <taxon>Propionibacteriales</taxon>
        <taxon>Propionibacteriaceae</taxon>
        <taxon>Luteococcus</taxon>
    </lineage>
</organism>
<name>A0A1R4JBG8_9ACTN</name>
<dbReference type="GO" id="GO:0004658">
    <property type="term" value="F:propionyl-CoA carboxylase activity"/>
    <property type="evidence" value="ECO:0007669"/>
    <property type="project" value="InterPro"/>
</dbReference>